<evidence type="ECO:0000259" key="2">
    <source>
        <dbReference type="Pfam" id="PF13559"/>
    </source>
</evidence>
<feature type="transmembrane region" description="Helical" evidence="1">
    <location>
        <begin position="131"/>
        <end position="148"/>
    </location>
</feature>
<evidence type="ECO:0000313" key="3">
    <source>
        <dbReference type="EMBL" id="QEK13903.1"/>
    </source>
</evidence>
<keyword evidence="1" id="KW-1133">Transmembrane helix</keyword>
<feature type="transmembrane region" description="Helical" evidence="1">
    <location>
        <begin position="75"/>
        <end position="93"/>
    </location>
</feature>
<dbReference type="GeneID" id="41608357"/>
<reference evidence="3 4" key="1">
    <citation type="submission" date="2019-07" db="EMBL/GenBank/DDBJ databases">
        <title>Complete genome of Thermococcus acidophilus.</title>
        <authorList>
            <person name="Li X."/>
        </authorList>
    </citation>
    <scope>NUCLEOTIDE SEQUENCE [LARGE SCALE GENOMIC DNA]</scope>
    <source>
        <strain evidence="3 4">SY113</strain>
    </source>
</reference>
<evidence type="ECO:0000313" key="4">
    <source>
        <dbReference type="Proteomes" id="UP000322631"/>
    </source>
</evidence>
<dbReference type="AlphaFoldDB" id="A0A5C0SHH4"/>
<dbReference type="Proteomes" id="UP000322631">
    <property type="component" value="Chromosome"/>
</dbReference>
<evidence type="ECO:0000256" key="1">
    <source>
        <dbReference type="SAM" id="Phobius"/>
    </source>
</evidence>
<keyword evidence="4" id="KW-1185">Reference proteome</keyword>
<dbReference type="KEGG" id="them:FPV09_00840"/>
<name>A0A5C0SHH4_9EURY</name>
<accession>A0A5C0SHH4</accession>
<proteinExistence type="predicted"/>
<protein>
    <submittedName>
        <fullName evidence="3">DUF4129 domain-containing protein</fullName>
    </submittedName>
</protein>
<keyword evidence="1" id="KW-0812">Transmembrane</keyword>
<dbReference type="RefSeq" id="WP_148882014.1">
    <property type="nucleotide sequence ID" value="NZ_CP041932.1"/>
</dbReference>
<dbReference type="InterPro" id="IPR025403">
    <property type="entry name" value="TgpA-like_C"/>
</dbReference>
<feature type="domain" description="Protein-glutamine gamma-glutamyltransferase-like C-terminal" evidence="2">
    <location>
        <begin position="183"/>
        <end position="248"/>
    </location>
</feature>
<gene>
    <name evidence="3" type="ORF">FPV09_00840</name>
</gene>
<dbReference type="EMBL" id="CP041932">
    <property type="protein sequence ID" value="QEK13903.1"/>
    <property type="molecule type" value="Genomic_DNA"/>
</dbReference>
<feature type="transmembrane region" description="Helical" evidence="1">
    <location>
        <begin position="38"/>
        <end position="54"/>
    </location>
</feature>
<keyword evidence="1" id="KW-0472">Membrane</keyword>
<sequence>MEARKTITLVMLALVVIFSLLQSSTVHGGTTAFNFEWYFFLSALFLFGAAGYVVKLAIEGRLNAHGVRGGKRNPLADMITFIALMVAVYLVFFKREPEKLVKGEEIGRGLEGVWYNVTSGDFVTVWNQFPGWAYLIPFLLFVAIVLTAKRTKKRRPVPEVKFEPKLTYDAIEGTPAEKVIRMYKNVVAGLVEKGYPYRKSWTHWEHEERLREVFPDLKDLDVLTRLFEKAKYAGRLSEEEVIAARESYDRLMEFLR</sequence>
<organism evidence="3 4">
    <name type="scientific">Thermococcus aciditolerans</name>
    <dbReference type="NCBI Taxonomy" id="2598455"/>
    <lineage>
        <taxon>Archaea</taxon>
        <taxon>Methanobacteriati</taxon>
        <taxon>Methanobacteriota</taxon>
        <taxon>Thermococci</taxon>
        <taxon>Thermococcales</taxon>
        <taxon>Thermococcaceae</taxon>
        <taxon>Thermococcus</taxon>
    </lineage>
</organism>
<dbReference type="Pfam" id="PF13559">
    <property type="entry name" value="DUF4129"/>
    <property type="match status" value="1"/>
</dbReference>